<sequence>MAWFVGAYAIVPKVAWSPADEMLLLEEARTADGFSGWEVPFQTSLHPHDQRWFLNNLARNERLVVTLIPGVMQRLGNDPLFGLASSDGEGRRRAIEFARTAQRTILATNRILGRRAVQAVEIHSAPGGGRASVPHFAESLAEIGGWDWGGAELLVEHCDAHVLGQPSAKGFLDLQGELDAISAVNVREGHRFGVILNWARSAIEGRDASTPLAHIGAARSQGLLRGFMFSGCSASPISRGGAWADFHLPPVAADDGHSQLTAARLTAAMLALGDPTELAVFGMKVGAAPTDTLMQRRDSIRESGRLIRQAASIR</sequence>
<name>A0A917BFS0_9MICO</name>
<proteinExistence type="predicted"/>
<organism evidence="1 2">
    <name type="scientific">Subtercola lobariae</name>
    <dbReference type="NCBI Taxonomy" id="1588641"/>
    <lineage>
        <taxon>Bacteria</taxon>
        <taxon>Bacillati</taxon>
        <taxon>Actinomycetota</taxon>
        <taxon>Actinomycetes</taxon>
        <taxon>Micrococcales</taxon>
        <taxon>Microbacteriaceae</taxon>
        <taxon>Subtercola</taxon>
    </lineage>
</organism>
<evidence type="ECO:0000313" key="1">
    <source>
        <dbReference type="EMBL" id="GGF41839.1"/>
    </source>
</evidence>
<gene>
    <name evidence="1" type="ORF">GCM10011399_38170</name>
</gene>
<accession>A0A917BFS0</accession>
<dbReference type="RefSeq" id="WP_188681340.1">
    <property type="nucleotide sequence ID" value="NZ_BMGP01000011.1"/>
</dbReference>
<comment type="caution">
    <text evidence="1">The sequence shown here is derived from an EMBL/GenBank/DDBJ whole genome shotgun (WGS) entry which is preliminary data.</text>
</comment>
<keyword evidence="2" id="KW-1185">Reference proteome</keyword>
<dbReference type="InterPro" id="IPR032344">
    <property type="entry name" value="DUF4862"/>
</dbReference>
<dbReference type="Pfam" id="PF16154">
    <property type="entry name" value="DUF4862"/>
    <property type="match status" value="1"/>
</dbReference>
<reference evidence="1 2" key="1">
    <citation type="journal article" date="2014" name="Int. J. Syst. Evol. Microbiol.">
        <title>Complete genome sequence of Corynebacterium casei LMG S-19264T (=DSM 44701T), isolated from a smear-ripened cheese.</title>
        <authorList>
            <consortium name="US DOE Joint Genome Institute (JGI-PGF)"/>
            <person name="Walter F."/>
            <person name="Albersmeier A."/>
            <person name="Kalinowski J."/>
            <person name="Ruckert C."/>
        </authorList>
    </citation>
    <scope>NUCLEOTIDE SEQUENCE [LARGE SCALE GENOMIC DNA]</scope>
    <source>
        <strain evidence="1 2">CGMCC 1.12976</strain>
    </source>
</reference>
<dbReference type="EMBL" id="BMGP01000011">
    <property type="protein sequence ID" value="GGF41839.1"/>
    <property type="molecule type" value="Genomic_DNA"/>
</dbReference>
<dbReference type="AlphaFoldDB" id="A0A917BFS0"/>
<protein>
    <submittedName>
        <fullName evidence="1">DUF4862 domain-containing protein</fullName>
    </submittedName>
</protein>
<dbReference type="Proteomes" id="UP000598775">
    <property type="component" value="Unassembled WGS sequence"/>
</dbReference>
<evidence type="ECO:0000313" key="2">
    <source>
        <dbReference type="Proteomes" id="UP000598775"/>
    </source>
</evidence>